<accession>A0AAD8Y4H3</accession>
<organism evidence="1 2">
    <name type="scientific">Skeletonema marinoi</name>
    <dbReference type="NCBI Taxonomy" id="267567"/>
    <lineage>
        <taxon>Eukaryota</taxon>
        <taxon>Sar</taxon>
        <taxon>Stramenopiles</taxon>
        <taxon>Ochrophyta</taxon>
        <taxon>Bacillariophyta</taxon>
        <taxon>Coscinodiscophyceae</taxon>
        <taxon>Thalassiosirophycidae</taxon>
        <taxon>Thalassiosirales</taxon>
        <taxon>Skeletonemataceae</taxon>
        <taxon>Skeletonema</taxon>
        <taxon>Skeletonema marinoi-dohrnii complex</taxon>
    </lineage>
</organism>
<gene>
    <name evidence="1" type="ORF">QTG54_009946</name>
</gene>
<dbReference type="Proteomes" id="UP001224775">
    <property type="component" value="Unassembled WGS sequence"/>
</dbReference>
<protein>
    <recommendedName>
        <fullName evidence="3">STI1 domain-containing protein</fullName>
    </recommendedName>
</protein>
<evidence type="ECO:0000313" key="2">
    <source>
        <dbReference type="Proteomes" id="UP001224775"/>
    </source>
</evidence>
<evidence type="ECO:0008006" key="3">
    <source>
        <dbReference type="Google" id="ProtNLM"/>
    </source>
</evidence>
<keyword evidence="2" id="KW-1185">Reference proteome</keyword>
<comment type="caution">
    <text evidence="1">The sequence shown here is derived from an EMBL/GenBank/DDBJ whole genome shotgun (WGS) entry which is preliminary data.</text>
</comment>
<proteinExistence type="predicted"/>
<dbReference type="AlphaFoldDB" id="A0AAD8Y4H3"/>
<name>A0AAD8Y4H3_9STRA</name>
<dbReference type="EMBL" id="JATAAI010000018">
    <property type="protein sequence ID" value="KAK1739403.1"/>
    <property type="molecule type" value="Genomic_DNA"/>
</dbReference>
<reference evidence="1" key="1">
    <citation type="submission" date="2023-06" db="EMBL/GenBank/DDBJ databases">
        <title>Survivors Of The Sea: Transcriptome response of Skeletonema marinoi to long-term dormancy.</title>
        <authorList>
            <person name="Pinder M.I.M."/>
            <person name="Kourtchenko O."/>
            <person name="Robertson E.K."/>
            <person name="Larsson T."/>
            <person name="Maumus F."/>
            <person name="Osuna-Cruz C.M."/>
            <person name="Vancaester E."/>
            <person name="Stenow R."/>
            <person name="Vandepoele K."/>
            <person name="Ploug H."/>
            <person name="Bruchert V."/>
            <person name="Godhe A."/>
            <person name="Topel M."/>
        </authorList>
    </citation>
    <scope>NUCLEOTIDE SEQUENCE</scope>
    <source>
        <strain evidence="1">R05AC</strain>
    </source>
</reference>
<dbReference type="Gene3D" id="1.10.260.100">
    <property type="match status" value="1"/>
</dbReference>
<sequence length="66" mass="7584">MPPDMLKTMMSDPELVSMLRSPKMQDVMKLLMTDGQEALEEAMKTDQETYECVQKVNQIMGRMNQG</sequence>
<evidence type="ECO:0000313" key="1">
    <source>
        <dbReference type="EMBL" id="KAK1739403.1"/>
    </source>
</evidence>